<keyword evidence="1" id="KW-0812">Transmembrane</keyword>
<comment type="caution">
    <text evidence="2">The sequence shown here is derived from an EMBL/GenBank/DDBJ whole genome shotgun (WGS) entry which is preliminary data.</text>
</comment>
<protein>
    <recommendedName>
        <fullName evidence="4">DUF202 domain-containing protein</fullName>
    </recommendedName>
</protein>
<evidence type="ECO:0000256" key="1">
    <source>
        <dbReference type="SAM" id="Phobius"/>
    </source>
</evidence>
<name>A0ABQ2D0W2_9DEIO</name>
<dbReference type="EMBL" id="BMOD01000010">
    <property type="protein sequence ID" value="GGJ40318.1"/>
    <property type="molecule type" value="Genomic_DNA"/>
</dbReference>
<keyword evidence="1" id="KW-0472">Membrane</keyword>
<reference evidence="3" key="1">
    <citation type="journal article" date="2019" name="Int. J. Syst. Evol. Microbiol.">
        <title>The Global Catalogue of Microorganisms (GCM) 10K type strain sequencing project: providing services to taxonomists for standard genome sequencing and annotation.</title>
        <authorList>
            <consortium name="The Broad Institute Genomics Platform"/>
            <consortium name="The Broad Institute Genome Sequencing Center for Infectious Disease"/>
            <person name="Wu L."/>
            <person name="Ma J."/>
        </authorList>
    </citation>
    <scope>NUCLEOTIDE SEQUENCE [LARGE SCALE GENOMIC DNA]</scope>
    <source>
        <strain evidence="3">JCM 14370</strain>
    </source>
</reference>
<organism evidence="2 3">
    <name type="scientific">Deinococcus roseus</name>
    <dbReference type="NCBI Taxonomy" id="392414"/>
    <lineage>
        <taxon>Bacteria</taxon>
        <taxon>Thermotogati</taxon>
        <taxon>Deinococcota</taxon>
        <taxon>Deinococci</taxon>
        <taxon>Deinococcales</taxon>
        <taxon>Deinococcaceae</taxon>
        <taxon>Deinococcus</taxon>
    </lineage>
</organism>
<evidence type="ECO:0008006" key="4">
    <source>
        <dbReference type="Google" id="ProtNLM"/>
    </source>
</evidence>
<keyword evidence="3" id="KW-1185">Reference proteome</keyword>
<feature type="transmembrane region" description="Helical" evidence="1">
    <location>
        <begin position="47"/>
        <end position="67"/>
    </location>
</feature>
<evidence type="ECO:0000313" key="3">
    <source>
        <dbReference type="Proteomes" id="UP000632222"/>
    </source>
</evidence>
<gene>
    <name evidence="2" type="ORF">GCM10008938_27970</name>
</gene>
<dbReference type="RefSeq" id="WP_189003320.1">
    <property type="nucleotide sequence ID" value="NZ_BMOD01000010.1"/>
</dbReference>
<sequence>MLNTLHPSQLQEIARRTRISFFRRMHRAIYTGALTMLALIFTSHDLMLSVVCSLSMALLAAGMIYSLRFRYHLARVRARY</sequence>
<accession>A0ABQ2D0W2</accession>
<keyword evidence="1" id="KW-1133">Transmembrane helix</keyword>
<dbReference type="Proteomes" id="UP000632222">
    <property type="component" value="Unassembled WGS sequence"/>
</dbReference>
<proteinExistence type="predicted"/>
<feature type="transmembrane region" description="Helical" evidence="1">
    <location>
        <begin position="21"/>
        <end position="41"/>
    </location>
</feature>
<evidence type="ECO:0000313" key="2">
    <source>
        <dbReference type="EMBL" id="GGJ40318.1"/>
    </source>
</evidence>